<reference evidence="1 2" key="1">
    <citation type="journal article" date="2020" name="Mol. Biol. Evol.">
        <title>Distinct Expression and Methylation Patterns for Genes with Different Fates following a Single Whole-Genome Duplication in Flowering Plants.</title>
        <authorList>
            <person name="Shi T."/>
            <person name="Rahmani R.S."/>
            <person name="Gugger P.F."/>
            <person name="Wang M."/>
            <person name="Li H."/>
            <person name="Zhang Y."/>
            <person name="Li Z."/>
            <person name="Wang Q."/>
            <person name="Van de Peer Y."/>
            <person name="Marchal K."/>
            <person name="Chen J."/>
        </authorList>
    </citation>
    <scope>NUCLEOTIDE SEQUENCE [LARGE SCALE GENOMIC DNA]</scope>
    <source>
        <tissue evidence="1">Leaf</tissue>
    </source>
</reference>
<evidence type="ECO:0000313" key="1">
    <source>
        <dbReference type="EMBL" id="DAD19786.1"/>
    </source>
</evidence>
<sequence length="78" mass="9198">MIQHRPCTQKIDVYNFGIVLWELIIGMEIMTRCWDANPNVCPPFTEVVMMLENAEMEIMTTVRKSRFRCCKTQPMIVD</sequence>
<dbReference type="InterPro" id="IPR011009">
    <property type="entry name" value="Kinase-like_dom_sf"/>
</dbReference>
<accession>A0A822XLG5</accession>
<protein>
    <recommendedName>
        <fullName evidence="3">Serine/threonine-protein kinase HT1-like</fullName>
    </recommendedName>
</protein>
<organism evidence="1 2">
    <name type="scientific">Nelumbo nucifera</name>
    <name type="common">Sacred lotus</name>
    <dbReference type="NCBI Taxonomy" id="4432"/>
    <lineage>
        <taxon>Eukaryota</taxon>
        <taxon>Viridiplantae</taxon>
        <taxon>Streptophyta</taxon>
        <taxon>Embryophyta</taxon>
        <taxon>Tracheophyta</taxon>
        <taxon>Spermatophyta</taxon>
        <taxon>Magnoliopsida</taxon>
        <taxon>Proteales</taxon>
        <taxon>Nelumbonaceae</taxon>
        <taxon>Nelumbo</taxon>
    </lineage>
</organism>
<dbReference type="AlphaFoldDB" id="A0A822XLG5"/>
<evidence type="ECO:0000313" key="2">
    <source>
        <dbReference type="Proteomes" id="UP000607653"/>
    </source>
</evidence>
<dbReference type="SUPFAM" id="SSF56112">
    <property type="entry name" value="Protein kinase-like (PK-like)"/>
    <property type="match status" value="1"/>
</dbReference>
<keyword evidence="2" id="KW-1185">Reference proteome</keyword>
<dbReference type="Gene3D" id="1.10.510.10">
    <property type="entry name" value="Transferase(Phosphotransferase) domain 1"/>
    <property type="match status" value="1"/>
</dbReference>
<evidence type="ECO:0008006" key="3">
    <source>
        <dbReference type="Google" id="ProtNLM"/>
    </source>
</evidence>
<dbReference type="Proteomes" id="UP000607653">
    <property type="component" value="Unassembled WGS sequence"/>
</dbReference>
<proteinExistence type="predicted"/>
<gene>
    <name evidence="1" type="ORF">HUJ06_021249</name>
</gene>
<dbReference type="EMBL" id="DUZY01000001">
    <property type="protein sequence ID" value="DAD19786.1"/>
    <property type="molecule type" value="Genomic_DNA"/>
</dbReference>
<comment type="caution">
    <text evidence="1">The sequence shown here is derived from an EMBL/GenBank/DDBJ whole genome shotgun (WGS) entry which is preliminary data.</text>
</comment>
<name>A0A822XLG5_NELNU</name>